<dbReference type="EMBL" id="JAWDJR010000003">
    <property type="protein sequence ID" value="KAK9978913.1"/>
    <property type="molecule type" value="Genomic_DNA"/>
</dbReference>
<protein>
    <submittedName>
        <fullName evidence="1">Uncharacterized protein</fullName>
    </submittedName>
</protein>
<dbReference type="AlphaFoldDB" id="A0AAW2B0N5"/>
<keyword evidence="2" id="KW-1185">Reference proteome</keyword>
<gene>
    <name evidence="1" type="ORF">ABG768_020649</name>
</gene>
<proteinExistence type="predicted"/>
<sequence length="102" mass="11654">MDIINMTCGQIQSSVGFVFVILPVILNQTLNDPDCEQSWYTEDGRLIADPSIPHKLMYPVTAVSSDRLVTSYCVNLNHEIICDESRLRMETMFRGERHFSLS</sequence>
<accession>A0AAW2B0N5</accession>
<evidence type="ECO:0000313" key="1">
    <source>
        <dbReference type="EMBL" id="KAK9978913.1"/>
    </source>
</evidence>
<name>A0AAW2B0N5_CULAL</name>
<reference evidence="1 2" key="1">
    <citation type="submission" date="2024-05" db="EMBL/GenBank/DDBJ databases">
        <title>A high-quality chromosomal-level genome assembly of Topmouth culter (Culter alburnus).</title>
        <authorList>
            <person name="Zhao H."/>
        </authorList>
    </citation>
    <scope>NUCLEOTIDE SEQUENCE [LARGE SCALE GENOMIC DNA]</scope>
    <source>
        <strain evidence="1">CATC2023</strain>
        <tissue evidence="1">Muscle</tissue>
    </source>
</reference>
<comment type="caution">
    <text evidence="1">The sequence shown here is derived from an EMBL/GenBank/DDBJ whole genome shotgun (WGS) entry which is preliminary data.</text>
</comment>
<dbReference type="Proteomes" id="UP001479290">
    <property type="component" value="Unassembled WGS sequence"/>
</dbReference>
<organism evidence="1 2">
    <name type="scientific">Culter alburnus</name>
    <name type="common">Topmouth culter</name>
    <dbReference type="NCBI Taxonomy" id="194366"/>
    <lineage>
        <taxon>Eukaryota</taxon>
        <taxon>Metazoa</taxon>
        <taxon>Chordata</taxon>
        <taxon>Craniata</taxon>
        <taxon>Vertebrata</taxon>
        <taxon>Euteleostomi</taxon>
        <taxon>Actinopterygii</taxon>
        <taxon>Neopterygii</taxon>
        <taxon>Teleostei</taxon>
        <taxon>Ostariophysi</taxon>
        <taxon>Cypriniformes</taxon>
        <taxon>Xenocyprididae</taxon>
        <taxon>Xenocypridinae</taxon>
        <taxon>Culter</taxon>
    </lineage>
</organism>
<evidence type="ECO:0000313" key="2">
    <source>
        <dbReference type="Proteomes" id="UP001479290"/>
    </source>
</evidence>